<dbReference type="EMBL" id="BAAAPM010000002">
    <property type="protein sequence ID" value="GAA1709078.1"/>
    <property type="molecule type" value="Genomic_DNA"/>
</dbReference>
<dbReference type="SUPFAM" id="SSF47598">
    <property type="entry name" value="Ribbon-helix-helix"/>
    <property type="match status" value="1"/>
</dbReference>
<dbReference type="CDD" id="cd22231">
    <property type="entry name" value="RHH_NikR_HicB-like"/>
    <property type="match status" value="1"/>
</dbReference>
<dbReference type="InterPro" id="IPR010985">
    <property type="entry name" value="Ribbon_hlx_hlx"/>
</dbReference>
<protein>
    <recommendedName>
        <fullName evidence="3">Ribbon-helix-helix CopG family protein</fullName>
    </recommendedName>
</protein>
<dbReference type="Proteomes" id="UP001501138">
    <property type="component" value="Unassembled WGS sequence"/>
</dbReference>
<reference evidence="1 2" key="1">
    <citation type="journal article" date="2019" name="Int. J. Syst. Evol. Microbiol.">
        <title>The Global Catalogue of Microorganisms (GCM) 10K type strain sequencing project: providing services to taxonomists for standard genome sequencing and annotation.</title>
        <authorList>
            <consortium name="The Broad Institute Genomics Platform"/>
            <consortium name="The Broad Institute Genome Sequencing Center for Infectious Disease"/>
            <person name="Wu L."/>
            <person name="Ma J."/>
        </authorList>
    </citation>
    <scope>NUCLEOTIDE SEQUENCE [LARGE SCALE GENOMIC DNA]</scope>
    <source>
        <strain evidence="1 2">JCM 15589</strain>
    </source>
</reference>
<sequence>MVTAVGAASALMPAVWQRTGSGDTGDIPSTPCIPQRYRRGMTTQIAVRLPDELVAWVDQQVAEGKTRSRASAVERALRREVRRQLAERDAEIYAATRPEDDELAGMDEWRRIREYPELD</sequence>
<organism evidence="1 2">
    <name type="scientific">Isoptericola hypogeus</name>
    <dbReference type="NCBI Taxonomy" id="300179"/>
    <lineage>
        <taxon>Bacteria</taxon>
        <taxon>Bacillati</taxon>
        <taxon>Actinomycetota</taxon>
        <taxon>Actinomycetes</taxon>
        <taxon>Micrococcales</taxon>
        <taxon>Promicromonosporaceae</taxon>
        <taxon>Isoptericola</taxon>
    </lineage>
</organism>
<name>A0ABN2IPC2_9MICO</name>
<accession>A0ABN2IPC2</accession>
<keyword evidence="2" id="KW-1185">Reference proteome</keyword>
<comment type="caution">
    <text evidence="1">The sequence shown here is derived from an EMBL/GenBank/DDBJ whole genome shotgun (WGS) entry which is preliminary data.</text>
</comment>
<proteinExistence type="predicted"/>
<evidence type="ECO:0008006" key="3">
    <source>
        <dbReference type="Google" id="ProtNLM"/>
    </source>
</evidence>
<dbReference type="NCBIfam" id="NF041551">
    <property type="entry name" value="YlcI_YnfO_N"/>
    <property type="match status" value="1"/>
</dbReference>
<gene>
    <name evidence="1" type="ORF">GCM10009809_01620</name>
</gene>
<evidence type="ECO:0000313" key="1">
    <source>
        <dbReference type="EMBL" id="GAA1709078.1"/>
    </source>
</evidence>
<evidence type="ECO:0000313" key="2">
    <source>
        <dbReference type="Proteomes" id="UP001501138"/>
    </source>
</evidence>